<protein>
    <submittedName>
        <fullName evidence="2">TIGR02281 family clan AA aspartic protease</fullName>
        <ecNumber evidence="2">3.4.23.-</ecNumber>
    </submittedName>
</protein>
<dbReference type="NCBIfam" id="TIGR02281">
    <property type="entry name" value="clan_AA_DTGA"/>
    <property type="match status" value="1"/>
</dbReference>
<evidence type="ECO:0000256" key="1">
    <source>
        <dbReference type="SAM" id="Phobius"/>
    </source>
</evidence>
<keyword evidence="2" id="KW-0645">Protease</keyword>
<keyword evidence="1" id="KW-0812">Transmembrane</keyword>
<dbReference type="InterPro" id="IPR034122">
    <property type="entry name" value="Retropepsin-like_bacterial"/>
</dbReference>
<evidence type="ECO:0000313" key="2">
    <source>
        <dbReference type="EMBL" id="MBD1546734.1"/>
    </source>
</evidence>
<dbReference type="Proteomes" id="UP000598467">
    <property type="component" value="Unassembled WGS sequence"/>
</dbReference>
<keyword evidence="1" id="KW-0472">Membrane</keyword>
<dbReference type="PROSITE" id="PS00141">
    <property type="entry name" value="ASP_PROTEASE"/>
    <property type="match status" value="1"/>
</dbReference>
<dbReference type="GO" id="GO:0004190">
    <property type="term" value="F:aspartic-type endopeptidase activity"/>
    <property type="evidence" value="ECO:0007669"/>
    <property type="project" value="InterPro"/>
</dbReference>
<proteinExistence type="predicted"/>
<feature type="transmembrane region" description="Helical" evidence="1">
    <location>
        <begin position="69"/>
        <end position="89"/>
    </location>
</feature>
<dbReference type="CDD" id="cd05483">
    <property type="entry name" value="retropepsin_like_bacteria"/>
    <property type="match status" value="1"/>
</dbReference>
<sequence>MGGGRFRGLALAIIVLIMLGAVFYSFFEFPTSPKDVDLDTTGPRIVALSVLAFVFMASLVFGQPKIRDIFRGVVFWGGLLAVLVVGYTFRGDLITGGYRVLGALAPGLAVNQEDGTILVVRDTTGHFHLNADVNGKPVTFLLDTGASAVVLNYEDALSAGFSNNDLNFSMPVSTANGRAVVAPVKIGSIQIGDTRFNDVRAFVAQPDALETSLFGMSALDRLKSWKIAGDKLILTP</sequence>
<accession>A0A926NWR9</accession>
<dbReference type="InterPro" id="IPR021109">
    <property type="entry name" value="Peptidase_aspartic_dom_sf"/>
</dbReference>
<reference evidence="2" key="1">
    <citation type="submission" date="2020-05" db="EMBL/GenBank/DDBJ databases">
        <title>Identification of trans-AT polyketide cluster in two marine bacteria, producers of a novel glutaramide-containing polyketide sesbanimide D and analogs.</title>
        <authorList>
            <person name="Kacar D."/>
            <person name="Rodriguez P."/>
            <person name="Canedo L."/>
            <person name="Gonzalez E."/>
            <person name="Galan B."/>
            <person name="De La Calle F."/>
            <person name="Garcia J.L."/>
        </authorList>
    </citation>
    <scope>NUCLEOTIDE SEQUENCE</scope>
    <source>
        <strain evidence="2">PHM038</strain>
    </source>
</reference>
<dbReference type="EMBL" id="JABFCZ010000010">
    <property type="protein sequence ID" value="MBD1546734.1"/>
    <property type="molecule type" value="Genomic_DNA"/>
</dbReference>
<dbReference type="GO" id="GO:0006508">
    <property type="term" value="P:proteolysis"/>
    <property type="evidence" value="ECO:0007669"/>
    <property type="project" value="UniProtKB-KW"/>
</dbReference>
<keyword evidence="2" id="KW-0378">Hydrolase</keyword>
<organism evidence="2 3">
    <name type="scientific">Roseibium aggregatum</name>
    <dbReference type="NCBI Taxonomy" id="187304"/>
    <lineage>
        <taxon>Bacteria</taxon>
        <taxon>Pseudomonadati</taxon>
        <taxon>Pseudomonadota</taxon>
        <taxon>Alphaproteobacteria</taxon>
        <taxon>Hyphomicrobiales</taxon>
        <taxon>Stappiaceae</taxon>
        <taxon>Roseibium</taxon>
    </lineage>
</organism>
<name>A0A926NWR9_9HYPH</name>
<dbReference type="InterPro" id="IPR011969">
    <property type="entry name" value="Clan_AA_Asp_peptidase_C"/>
</dbReference>
<dbReference type="Gene3D" id="2.40.70.10">
    <property type="entry name" value="Acid Proteases"/>
    <property type="match status" value="1"/>
</dbReference>
<evidence type="ECO:0000313" key="3">
    <source>
        <dbReference type="Proteomes" id="UP000598467"/>
    </source>
</evidence>
<gene>
    <name evidence="2" type="ORF">HK439_10705</name>
</gene>
<feature type="transmembrane region" description="Helical" evidence="1">
    <location>
        <begin position="42"/>
        <end position="62"/>
    </location>
</feature>
<dbReference type="RefSeq" id="WP_190291396.1">
    <property type="nucleotide sequence ID" value="NZ_JABFCZ010000010.1"/>
</dbReference>
<feature type="transmembrane region" description="Helical" evidence="1">
    <location>
        <begin position="9"/>
        <end position="27"/>
    </location>
</feature>
<dbReference type="InterPro" id="IPR001969">
    <property type="entry name" value="Aspartic_peptidase_AS"/>
</dbReference>
<dbReference type="AlphaFoldDB" id="A0A926NWR9"/>
<dbReference type="SUPFAM" id="SSF50630">
    <property type="entry name" value="Acid proteases"/>
    <property type="match status" value="1"/>
</dbReference>
<dbReference type="Pfam" id="PF13975">
    <property type="entry name" value="gag-asp_proteas"/>
    <property type="match status" value="1"/>
</dbReference>
<dbReference type="EC" id="3.4.23.-" evidence="2"/>
<keyword evidence="1" id="KW-1133">Transmembrane helix</keyword>
<comment type="caution">
    <text evidence="2">The sequence shown here is derived from an EMBL/GenBank/DDBJ whole genome shotgun (WGS) entry which is preliminary data.</text>
</comment>